<accession>A0ABQ7R6F4</accession>
<evidence type="ECO:0000256" key="1">
    <source>
        <dbReference type="PROSITE-ProRule" id="PRU00047"/>
    </source>
</evidence>
<keyword evidence="1" id="KW-0862">Zinc</keyword>
<keyword evidence="4" id="KW-1185">Reference proteome</keyword>
<gene>
    <name evidence="3" type="ORF">JYU34_001252</name>
</gene>
<protein>
    <recommendedName>
        <fullName evidence="2">CCHC-type domain-containing protein</fullName>
    </recommendedName>
</protein>
<evidence type="ECO:0000313" key="4">
    <source>
        <dbReference type="Proteomes" id="UP000823941"/>
    </source>
</evidence>
<dbReference type="EMBL" id="JAHIBW010000002">
    <property type="protein sequence ID" value="KAG7312869.1"/>
    <property type="molecule type" value="Genomic_DNA"/>
</dbReference>
<dbReference type="InterPro" id="IPR036875">
    <property type="entry name" value="Znf_CCHC_sf"/>
</dbReference>
<reference evidence="3 4" key="1">
    <citation type="submission" date="2021-06" db="EMBL/GenBank/DDBJ databases">
        <title>A haploid diamondback moth (Plutella xylostella L.) genome assembly resolves 31 chromosomes and identifies a diamide resistance mutation.</title>
        <authorList>
            <person name="Ward C.M."/>
            <person name="Perry K.D."/>
            <person name="Baker G."/>
            <person name="Powis K."/>
            <person name="Heckel D.G."/>
            <person name="Baxter S.W."/>
        </authorList>
    </citation>
    <scope>NUCLEOTIDE SEQUENCE [LARGE SCALE GENOMIC DNA]</scope>
    <source>
        <strain evidence="3 4">LV</strain>
        <tissue evidence="3">Single pupa</tissue>
    </source>
</reference>
<keyword evidence="1" id="KW-0863">Zinc-finger</keyword>
<dbReference type="SUPFAM" id="SSF57756">
    <property type="entry name" value="Retrovirus zinc finger-like domains"/>
    <property type="match status" value="1"/>
</dbReference>
<comment type="caution">
    <text evidence="3">The sequence shown here is derived from an EMBL/GenBank/DDBJ whole genome shotgun (WGS) entry which is preliminary data.</text>
</comment>
<dbReference type="InterPro" id="IPR054722">
    <property type="entry name" value="PolX-like_BBD"/>
</dbReference>
<proteinExistence type="predicted"/>
<name>A0ABQ7R6F4_PLUXY</name>
<dbReference type="Proteomes" id="UP000823941">
    <property type="component" value="Chromosome 2"/>
</dbReference>
<dbReference type="PANTHER" id="PTHR47481">
    <property type="match status" value="1"/>
</dbReference>
<sequence>MALTAAQTMNIEKFDGSNFRQWKFQMKCALQANGIDISKPKPATKEGDWLKKDGMAMYILTSSMELKQITLIENCETAQEIMLKMESIYEQKSELNKMVLHERFYQYRMSSSESVAEHISKVENLAQQLKDSGENVSELAIITKILGTLPAKYRSLRQAWMSLDVKQQTLSNLTARLLDEEASLKHEEEHQTALLVTNNKQKNDKEASAGSSMKNRIKHRFECYNCGKRGHFSKECRAPRKGSRNPVGKTMLALNIETNLSEVDNTWILDSGASAHMSFKRDFFEELVQCDNKSLSVGNKQKVEVRGIGTIKIKRLVNGHEVVMTGNITENNLFELKIEVVKTKKNDTQVCTKEEINMVESSPVKSRDRKKKSQEIENRKQFDLEFNLRSQRNGKLEANTVELLQEAIECPRNILYSDTVKEERIAVKENRTWCKVEDTTTNKDENGRATRRCYKARRRRGDSRPWCSQKQKTMPSTTEAECVAARKPAKETLWLRDVLLEIGENDIFDCTEWLK</sequence>
<dbReference type="PROSITE" id="PS50158">
    <property type="entry name" value="ZF_CCHC"/>
    <property type="match status" value="1"/>
</dbReference>
<evidence type="ECO:0000313" key="3">
    <source>
        <dbReference type="EMBL" id="KAG7312869.1"/>
    </source>
</evidence>
<keyword evidence="1" id="KW-0479">Metal-binding</keyword>
<evidence type="ECO:0000259" key="2">
    <source>
        <dbReference type="PROSITE" id="PS50158"/>
    </source>
</evidence>
<dbReference type="Pfam" id="PF22936">
    <property type="entry name" value="Pol_BBD"/>
    <property type="match status" value="1"/>
</dbReference>
<organism evidence="3 4">
    <name type="scientific">Plutella xylostella</name>
    <name type="common">Diamondback moth</name>
    <name type="synonym">Plutella maculipennis</name>
    <dbReference type="NCBI Taxonomy" id="51655"/>
    <lineage>
        <taxon>Eukaryota</taxon>
        <taxon>Metazoa</taxon>
        <taxon>Ecdysozoa</taxon>
        <taxon>Arthropoda</taxon>
        <taxon>Hexapoda</taxon>
        <taxon>Insecta</taxon>
        <taxon>Pterygota</taxon>
        <taxon>Neoptera</taxon>
        <taxon>Endopterygota</taxon>
        <taxon>Lepidoptera</taxon>
        <taxon>Glossata</taxon>
        <taxon>Ditrysia</taxon>
        <taxon>Yponomeutoidea</taxon>
        <taxon>Plutellidae</taxon>
        <taxon>Plutella</taxon>
    </lineage>
</organism>
<dbReference type="Pfam" id="PF00098">
    <property type="entry name" value="zf-CCHC"/>
    <property type="match status" value="1"/>
</dbReference>
<dbReference type="SMART" id="SM00343">
    <property type="entry name" value="ZnF_C2HC"/>
    <property type="match status" value="1"/>
</dbReference>
<feature type="domain" description="CCHC-type" evidence="2">
    <location>
        <begin position="223"/>
        <end position="237"/>
    </location>
</feature>
<dbReference type="PANTHER" id="PTHR47481:SF28">
    <property type="entry name" value="RETROTRANSPOSON COPIA-LIKE N-TERMINAL DOMAIN-CONTAINING PROTEIN"/>
    <property type="match status" value="1"/>
</dbReference>
<dbReference type="Gene3D" id="4.10.60.10">
    <property type="entry name" value="Zinc finger, CCHC-type"/>
    <property type="match status" value="1"/>
</dbReference>
<dbReference type="Pfam" id="PF14223">
    <property type="entry name" value="Retrotran_gag_2"/>
    <property type="match status" value="1"/>
</dbReference>
<dbReference type="InterPro" id="IPR001878">
    <property type="entry name" value="Znf_CCHC"/>
</dbReference>